<accession>A0A336N5M6</accession>
<organism evidence="1 2">
    <name type="scientific">Aggregatibacter aphrophilus</name>
    <name type="common">Haemophilus aphrophilus</name>
    <dbReference type="NCBI Taxonomy" id="732"/>
    <lineage>
        <taxon>Bacteria</taxon>
        <taxon>Pseudomonadati</taxon>
        <taxon>Pseudomonadota</taxon>
        <taxon>Gammaproteobacteria</taxon>
        <taxon>Pasteurellales</taxon>
        <taxon>Pasteurellaceae</taxon>
        <taxon>Aggregatibacter</taxon>
    </lineage>
</organism>
<proteinExistence type="predicted"/>
<dbReference type="AlphaFoldDB" id="A0A336N5M6"/>
<protein>
    <recommendedName>
        <fullName evidence="3">Lipoprotein</fullName>
    </recommendedName>
</protein>
<dbReference type="Proteomes" id="UP000253728">
    <property type="component" value="Unassembled WGS sequence"/>
</dbReference>
<reference evidence="1 2" key="1">
    <citation type="submission" date="2018-06" db="EMBL/GenBank/DDBJ databases">
        <authorList>
            <consortium name="Pathogen Informatics"/>
            <person name="Doyle S."/>
        </authorList>
    </citation>
    <scope>NUCLEOTIDE SEQUENCE [LARGE SCALE GENOMIC DNA]</scope>
    <source>
        <strain evidence="1 2">NCTC5908</strain>
    </source>
</reference>
<dbReference type="PROSITE" id="PS51257">
    <property type="entry name" value="PROKAR_LIPOPROTEIN"/>
    <property type="match status" value="1"/>
</dbReference>
<evidence type="ECO:0000313" key="1">
    <source>
        <dbReference type="EMBL" id="SSZ29737.1"/>
    </source>
</evidence>
<evidence type="ECO:0000313" key="2">
    <source>
        <dbReference type="Proteomes" id="UP000253728"/>
    </source>
</evidence>
<dbReference type="EMBL" id="UFSP01000002">
    <property type="protein sequence ID" value="SSZ29737.1"/>
    <property type="molecule type" value="Genomic_DNA"/>
</dbReference>
<evidence type="ECO:0008006" key="3">
    <source>
        <dbReference type="Google" id="ProtNLM"/>
    </source>
</evidence>
<name>A0A336N5M6_AGGAP</name>
<gene>
    <name evidence="1" type="ORF">NCTC5908_01543</name>
</gene>
<sequence>MSILLQRINLKKQLMPFLFTLFLAGCTTNFLVAVSPAN</sequence>